<reference evidence="1" key="1">
    <citation type="submission" date="2019-03" db="EMBL/GenBank/DDBJ databases">
        <authorList>
            <consortium name="Pathogen Informatics"/>
        </authorList>
    </citation>
    <scope>NUCLEOTIDE SEQUENCE</scope>
    <source>
        <strain evidence="1">5012STDY7626444</strain>
    </source>
</reference>
<evidence type="ECO:0000313" key="1">
    <source>
        <dbReference type="EMBL" id="VGL35186.1"/>
    </source>
</evidence>
<sequence>MATTVTGPFEVRKNLTLGTGVKLYRDQTIVPETRGVFDFASDWAGGNKTQYKNTDAIKNLNYIDDAIVINANDGNSNAQNYGSGGGIYSATGQNLGVKLPSSMYPTPDMTRWMYTVWAKWPADKLINPANTNWALLYAGSGTGALSDDASTAFKIGGVRQVNDGSDVPIQVLYVYGVRVTYPAEAQTKIKAVVGQSKPFQYGVEVVRDKNLNNFYCNFYLNGELIGTSPTFTPLAVPTVTNAFVLGNLANGYCMANTVFYRVRLDDLSGSTRLTADLIADDYAKNKGYFS</sequence>
<gene>
    <name evidence="1" type="ORF">SAMEA4873646_00245</name>
</gene>
<dbReference type="RefSeq" id="WP_191072560.1">
    <property type="nucleotide sequence ID" value="NZ_CP061700.1"/>
</dbReference>
<dbReference type="EMBL" id="CAAHCP010000001">
    <property type="protein sequence ID" value="VGL35186.1"/>
    <property type="molecule type" value="Genomic_DNA"/>
</dbReference>
<name>A0A486MSP9_KLEPN</name>
<protein>
    <submittedName>
        <fullName evidence="1">Uncharacterized protein</fullName>
    </submittedName>
</protein>
<proteinExistence type="predicted"/>
<accession>A0A486MSP9</accession>
<dbReference type="AlphaFoldDB" id="A0A486MSP9"/>
<organism evidence="1">
    <name type="scientific">Klebsiella pneumoniae</name>
    <dbReference type="NCBI Taxonomy" id="573"/>
    <lineage>
        <taxon>Bacteria</taxon>
        <taxon>Pseudomonadati</taxon>
        <taxon>Pseudomonadota</taxon>
        <taxon>Gammaproteobacteria</taxon>
        <taxon>Enterobacterales</taxon>
        <taxon>Enterobacteriaceae</taxon>
        <taxon>Klebsiella/Raoultella group</taxon>
        <taxon>Klebsiella</taxon>
        <taxon>Klebsiella pneumoniae complex</taxon>
    </lineage>
</organism>